<dbReference type="RefSeq" id="WP_245119396.1">
    <property type="nucleotide sequence ID" value="NZ_CP095061.1"/>
</dbReference>
<keyword evidence="1" id="KW-0472">Membrane</keyword>
<gene>
    <name evidence="2" type="ORF">MUN86_17805</name>
</gene>
<feature type="transmembrane region" description="Helical" evidence="1">
    <location>
        <begin position="49"/>
        <end position="70"/>
    </location>
</feature>
<keyword evidence="3" id="KW-1185">Reference proteome</keyword>
<evidence type="ECO:0000313" key="2">
    <source>
        <dbReference type="EMBL" id="UOQ65389.1"/>
    </source>
</evidence>
<name>A0ABY4G416_9BACT</name>
<evidence type="ECO:0000256" key="1">
    <source>
        <dbReference type="SAM" id="Phobius"/>
    </source>
</evidence>
<proteinExistence type="predicted"/>
<evidence type="ECO:0000313" key="3">
    <source>
        <dbReference type="Proteomes" id="UP000830401"/>
    </source>
</evidence>
<keyword evidence="1" id="KW-1133">Transmembrane helix</keyword>
<protein>
    <submittedName>
        <fullName evidence="2">Uncharacterized protein</fullName>
    </submittedName>
</protein>
<sequence length="129" mass="14631">MNLLQLHSPPEATRTKQLFRWVIALGGLSWVSTLYLSSLWRYFPLGGYLVGAVGVGCQVLFPFLTWRLLWRAAQQLENRNGERRLLKLSGLVFLLLGVLQVLVPVLILLFLLFVPIEFPARTDGDSFFG</sequence>
<feature type="transmembrane region" description="Helical" evidence="1">
    <location>
        <begin position="21"/>
        <end position="43"/>
    </location>
</feature>
<organism evidence="2 3">
    <name type="scientific">Hymenobacter volaticus</name>
    <dbReference type="NCBI Taxonomy" id="2932254"/>
    <lineage>
        <taxon>Bacteria</taxon>
        <taxon>Pseudomonadati</taxon>
        <taxon>Bacteroidota</taxon>
        <taxon>Cytophagia</taxon>
        <taxon>Cytophagales</taxon>
        <taxon>Hymenobacteraceae</taxon>
        <taxon>Hymenobacter</taxon>
    </lineage>
</organism>
<reference evidence="2" key="1">
    <citation type="submission" date="2022-04" db="EMBL/GenBank/DDBJ databases">
        <title>Hymenobacter sp. isolated from the air.</title>
        <authorList>
            <person name="Won M."/>
            <person name="Lee C.-M."/>
            <person name="Woen H.-Y."/>
            <person name="Kwon S.-W."/>
        </authorList>
    </citation>
    <scope>NUCLEOTIDE SEQUENCE</scope>
    <source>
        <strain evidence="2">5420S-77</strain>
    </source>
</reference>
<dbReference type="Proteomes" id="UP000830401">
    <property type="component" value="Chromosome"/>
</dbReference>
<feature type="transmembrane region" description="Helical" evidence="1">
    <location>
        <begin position="91"/>
        <end position="116"/>
    </location>
</feature>
<keyword evidence="1" id="KW-0812">Transmembrane</keyword>
<dbReference type="EMBL" id="CP095061">
    <property type="protein sequence ID" value="UOQ65389.1"/>
    <property type="molecule type" value="Genomic_DNA"/>
</dbReference>
<accession>A0ABY4G416</accession>